<dbReference type="PANTHER" id="PTHR36450">
    <property type="entry name" value="THIOREDOXIN"/>
    <property type="match status" value="1"/>
</dbReference>
<protein>
    <submittedName>
        <fullName evidence="4">Thioredoxin family protein</fullName>
    </submittedName>
</protein>
<dbReference type="InterPro" id="IPR005243">
    <property type="entry name" value="THIRX-like_proc"/>
</dbReference>
<dbReference type="NCBIfam" id="TIGR00412">
    <property type="entry name" value="redox_disulf_2"/>
    <property type="match status" value="1"/>
</dbReference>
<reference evidence="4" key="1">
    <citation type="journal article" date="2020" name="mSystems">
        <title>Genome- and Community-Level Interaction Insights into Carbon Utilization and Element Cycling Functions of Hydrothermarchaeota in Hydrothermal Sediment.</title>
        <authorList>
            <person name="Zhou Z."/>
            <person name="Liu Y."/>
            <person name="Xu W."/>
            <person name="Pan J."/>
            <person name="Luo Z.H."/>
            <person name="Li M."/>
        </authorList>
    </citation>
    <scope>NUCLEOTIDE SEQUENCE [LARGE SCALE GENOMIC DNA]</scope>
    <source>
        <strain evidence="4">SpSt-418</strain>
    </source>
</reference>
<dbReference type="InterPro" id="IPR036249">
    <property type="entry name" value="Thioredoxin-like_sf"/>
</dbReference>
<comment type="caution">
    <text evidence="4">The sequence shown here is derived from an EMBL/GenBank/DDBJ whole genome shotgun (WGS) entry which is preliminary data.</text>
</comment>
<dbReference type="PANTHER" id="PTHR36450:SF1">
    <property type="entry name" value="THIOREDOXIN"/>
    <property type="match status" value="1"/>
</dbReference>
<dbReference type="EMBL" id="DSRU01000134">
    <property type="protein sequence ID" value="HFM98004.1"/>
    <property type="molecule type" value="Genomic_DNA"/>
</dbReference>
<evidence type="ECO:0000256" key="2">
    <source>
        <dbReference type="PIRSR" id="PIRSR037031-51"/>
    </source>
</evidence>
<sequence length="79" mass="8516">MTLKVEILGTGCKKCQQLEANAKAAIAHRHLDADIAHITDTMEIVKRGVMKTPALVVDGKVLSQGKVLEAQEIEPLLLA</sequence>
<feature type="domain" description="Thioredoxin-like fold" evidence="3">
    <location>
        <begin position="4"/>
        <end position="77"/>
    </location>
</feature>
<feature type="active site" description="Nucleophile" evidence="1">
    <location>
        <position position="12"/>
    </location>
</feature>
<proteinExistence type="predicted"/>
<dbReference type="PIRSF" id="PIRSF037031">
    <property type="entry name" value="Redox_disulphide_2"/>
    <property type="match status" value="1"/>
</dbReference>
<dbReference type="Gene3D" id="3.40.30.10">
    <property type="entry name" value="Glutaredoxin"/>
    <property type="match status" value="1"/>
</dbReference>
<dbReference type="Pfam" id="PF13192">
    <property type="entry name" value="Thioredoxin_3"/>
    <property type="match status" value="1"/>
</dbReference>
<feature type="disulfide bond" description="Redox-active" evidence="2">
    <location>
        <begin position="12"/>
        <end position="15"/>
    </location>
</feature>
<keyword evidence="2" id="KW-0676">Redox-active center</keyword>
<evidence type="ECO:0000256" key="1">
    <source>
        <dbReference type="PIRSR" id="PIRSR037031-50"/>
    </source>
</evidence>
<evidence type="ECO:0000259" key="3">
    <source>
        <dbReference type="Pfam" id="PF13192"/>
    </source>
</evidence>
<name>A0A7C3KD45_9CYAN</name>
<dbReference type="InterPro" id="IPR012336">
    <property type="entry name" value="Thioredoxin-like_fold"/>
</dbReference>
<evidence type="ECO:0000313" key="4">
    <source>
        <dbReference type="EMBL" id="HFM98004.1"/>
    </source>
</evidence>
<feature type="active site" description="Nucleophile" evidence="1">
    <location>
        <position position="15"/>
    </location>
</feature>
<keyword evidence="2" id="KW-1015">Disulfide bond</keyword>
<dbReference type="SUPFAM" id="SSF52833">
    <property type="entry name" value="Thioredoxin-like"/>
    <property type="match status" value="1"/>
</dbReference>
<gene>
    <name evidence="4" type="ORF">ENR64_09660</name>
</gene>
<organism evidence="4">
    <name type="scientific">Oscillatoriales cyanobacterium SpSt-418</name>
    <dbReference type="NCBI Taxonomy" id="2282169"/>
    <lineage>
        <taxon>Bacteria</taxon>
        <taxon>Bacillati</taxon>
        <taxon>Cyanobacteriota</taxon>
        <taxon>Cyanophyceae</taxon>
        <taxon>Oscillatoriophycideae</taxon>
        <taxon>Oscillatoriales</taxon>
    </lineage>
</organism>
<dbReference type="AlphaFoldDB" id="A0A7C3KD45"/>
<accession>A0A7C3KD45</accession>